<dbReference type="SUPFAM" id="SSF50993">
    <property type="entry name" value="Peptidase/esterase 'gauge' domain"/>
    <property type="match status" value="1"/>
</dbReference>
<proteinExistence type="inferred from homology"/>
<organism evidence="10 11">
    <name type="scientific">Anopheles merus</name>
    <name type="common">Mosquito</name>
    <dbReference type="NCBI Taxonomy" id="30066"/>
    <lineage>
        <taxon>Eukaryota</taxon>
        <taxon>Metazoa</taxon>
        <taxon>Ecdysozoa</taxon>
        <taxon>Arthropoda</taxon>
        <taxon>Hexapoda</taxon>
        <taxon>Insecta</taxon>
        <taxon>Pterygota</taxon>
        <taxon>Neoptera</taxon>
        <taxon>Endopterygota</taxon>
        <taxon>Diptera</taxon>
        <taxon>Nematocera</taxon>
        <taxon>Culicoidea</taxon>
        <taxon>Culicidae</taxon>
        <taxon>Anophelinae</taxon>
        <taxon>Anopheles</taxon>
    </lineage>
</organism>
<feature type="domain" description="Peptidase S9 prolyl oligopeptidase catalytic" evidence="8">
    <location>
        <begin position="569"/>
        <end position="791"/>
    </location>
</feature>
<dbReference type="Pfam" id="PF00326">
    <property type="entry name" value="Peptidase_S9"/>
    <property type="match status" value="1"/>
</dbReference>
<dbReference type="Proteomes" id="UP000075903">
    <property type="component" value="Unassembled WGS sequence"/>
</dbReference>
<keyword evidence="4 7" id="KW-0645">Protease</keyword>
<protein>
    <recommendedName>
        <fullName evidence="3 7">Prolyl endopeptidase</fullName>
        <ecNumber evidence="7">3.4.21.-</ecNumber>
    </recommendedName>
</protein>
<dbReference type="PRINTS" id="PR00862">
    <property type="entry name" value="PROLIGOPTASE"/>
</dbReference>
<evidence type="ECO:0000259" key="8">
    <source>
        <dbReference type="Pfam" id="PF00326"/>
    </source>
</evidence>
<evidence type="ECO:0000256" key="1">
    <source>
        <dbReference type="ARBA" id="ARBA00001070"/>
    </source>
</evidence>
<dbReference type="InterPro" id="IPR051167">
    <property type="entry name" value="Prolyl_oligopep/macrocyclase"/>
</dbReference>
<evidence type="ECO:0000313" key="10">
    <source>
        <dbReference type="EnsemblMetazoa" id="AMEM001202-PA"/>
    </source>
</evidence>
<keyword evidence="11" id="KW-1185">Reference proteome</keyword>
<dbReference type="GO" id="GO:0004252">
    <property type="term" value="F:serine-type endopeptidase activity"/>
    <property type="evidence" value="ECO:0007669"/>
    <property type="project" value="UniProtKB-UniRule"/>
</dbReference>
<dbReference type="SUPFAM" id="SSF53474">
    <property type="entry name" value="alpha/beta-Hydrolases"/>
    <property type="match status" value="1"/>
</dbReference>
<sequence length="796" mass="90052">MQPFAVGAARVCAFSLPTSSGTSGKVCMHKLATSLLVRSCRAVLTQRSPPLQVAAKSGLFSSALRRTQFGRLAMPEAAAAAAEARQFVYPAARRDESVVEEFHGVKIADPYRWLEDPDAEETQAYVEKQNEISKPFLDTCPEWKKLNEKLRKRWNYPKYSCPFKHGNKYFFFMNTGLQNQDVLYVQDKLDGEPKVFLDPNTLSTDGTIALVGSRFSDDGKLYAYGLSQSGSDWTKLKIRNVETGEDFPETIEHTKFVTASWTKDNKGFFYARYPVVAGKADGSETAANENQKLYYHRVGESQDKDVLIAEFPEEPSWRLMPEVSDCGKYLMLFIMKGCKDMLLYFSNLEKAGTLESKLDFVKVVTEFDSDYDYVTNEGNIFSFRTNKGAPNYRIVNIDFEQPEMEHWKTLVPEHPKNVLDWTTCVNKDRIVLGYIDDVKSLLVVHSLADGSFVSKFPLEIGTVAGFSGKKKYSEIFYHFVSFLTPGIIYHYDFEGKTEADGGAMEPTVFREVKIEDFDNSRYAVEQIFYHSKDGEKVPMFIVQRKQEKKEHKPCLLYGYGGFNICVQPSFSITGLVFIDSFDGILAYPNIRGGGEYGERWHNAGRLLKKQNVFDDFQHAAQYLVEHGYTTHDKIAIQGGSNGGLLVGACINQRPDLFGAAIAQVGVMDMLRFHKFTIGRAWVSDYGDMNEKEHFENLLRYSPLHNVRTPTSEKDQYPATLVLTADHDDRVSPLHSLKFVAALHDAIKDSEHQKNPLLLRVYSKAGHGMGKPTAKKIEEATDILTFMYKTLGLKLSF</sequence>
<dbReference type="Pfam" id="PF02897">
    <property type="entry name" value="Peptidase_S9_N"/>
    <property type="match status" value="1"/>
</dbReference>
<keyword evidence="6 7" id="KW-0720">Serine protease</keyword>
<dbReference type="GO" id="GO:0006508">
    <property type="term" value="P:proteolysis"/>
    <property type="evidence" value="ECO:0007669"/>
    <property type="project" value="UniProtKB-KW"/>
</dbReference>
<dbReference type="PANTHER" id="PTHR42881:SF2">
    <property type="entry name" value="PROLYL ENDOPEPTIDASE"/>
    <property type="match status" value="1"/>
</dbReference>
<dbReference type="Gene3D" id="2.130.10.120">
    <property type="entry name" value="Prolyl oligopeptidase, N-terminal domain"/>
    <property type="match status" value="1"/>
</dbReference>
<name>A0A182UP27_ANOME</name>
<evidence type="ECO:0000313" key="11">
    <source>
        <dbReference type="Proteomes" id="UP000075903"/>
    </source>
</evidence>
<evidence type="ECO:0000256" key="3">
    <source>
        <dbReference type="ARBA" id="ARBA00016310"/>
    </source>
</evidence>
<comment type="similarity">
    <text evidence="2 7">Belongs to the peptidase S9A family.</text>
</comment>
<dbReference type="InterPro" id="IPR029058">
    <property type="entry name" value="AB_hydrolase_fold"/>
</dbReference>
<dbReference type="GO" id="GO:0070012">
    <property type="term" value="F:oligopeptidase activity"/>
    <property type="evidence" value="ECO:0007669"/>
    <property type="project" value="TreeGrafter"/>
</dbReference>
<dbReference type="GO" id="GO:0005829">
    <property type="term" value="C:cytosol"/>
    <property type="evidence" value="ECO:0007669"/>
    <property type="project" value="TreeGrafter"/>
</dbReference>
<dbReference type="EnsemblMetazoa" id="AMEM001202-RA">
    <property type="protein sequence ID" value="AMEM001202-PA"/>
    <property type="gene ID" value="AMEM001202"/>
</dbReference>
<reference evidence="10" key="1">
    <citation type="submission" date="2020-05" db="UniProtKB">
        <authorList>
            <consortium name="EnsemblMetazoa"/>
        </authorList>
    </citation>
    <scope>IDENTIFICATION</scope>
    <source>
        <strain evidence="10">MAF</strain>
    </source>
</reference>
<dbReference type="InterPro" id="IPR001375">
    <property type="entry name" value="Peptidase_S9_cat"/>
</dbReference>
<dbReference type="InterPro" id="IPR023302">
    <property type="entry name" value="Pept_S9A_N"/>
</dbReference>
<dbReference type="InterPro" id="IPR002470">
    <property type="entry name" value="Peptidase_S9A"/>
</dbReference>
<dbReference type="AlphaFoldDB" id="A0A182UP27"/>
<evidence type="ECO:0000256" key="5">
    <source>
        <dbReference type="ARBA" id="ARBA00022801"/>
    </source>
</evidence>
<evidence type="ECO:0000256" key="6">
    <source>
        <dbReference type="ARBA" id="ARBA00022825"/>
    </source>
</evidence>
<feature type="domain" description="Peptidase S9A N-terminal" evidence="9">
    <location>
        <begin position="90"/>
        <end position="495"/>
    </location>
</feature>
<dbReference type="InterPro" id="IPR002471">
    <property type="entry name" value="Pept_S9_AS"/>
</dbReference>
<dbReference type="EC" id="3.4.21.-" evidence="7"/>
<dbReference type="Gene3D" id="3.40.50.1820">
    <property type="entry name" value="alpha/beta hydrolase"/>
    <property type="match status" value="1"/>
</dbReference>
<evidence type="ECO:0000256" key="2">
    <source>
        <dbReference type="ARBA" id="ARBA00005228"/>
    </source>
</evidence>
<dbReference type="VEuPathDB" id="VectorBase:AMEM001202"/>
<evidence type="ECO:0000256" key="4">
    <source>
        <dbReference type="ARBA" id="ARBA00022670"/>
    </source>
</evidence>
<dbReference type="PROSITE" id="PS00708">
    <property type="entry name" value="PRO_ENDOPEP_SER"/>
    <property type="match status" value="1"/>
</dbReference>
<evidence type="ECO:0000259" key="9">
    <source>
        <dbReference type="Pfam" id="PF02897"/>
    </source>
</evidence>
<accession>A0A182UP27</accession>
<evidence type="ECO:0000256" key="7">
    <source>
        <dbReference type="RuleBase" id="RU368024"/>
    </source>
</evidence>
<keyword evidence="5 7" id="KW-0378">Hydrolase</keyword>
<dbReference type="VEuPathDB" id="VectorBase:AMEM21_003068"/>
<comment type="catalytic activity">
    <reaction evidence="1">
        <text>Hydrolysis of Pro-|-Xaa &gt;&gt; Ala-|-Xaa in oligopeptides.</text>
        <dbReference type="EC" id="3.4.21.26"/>
    </reaction>
</comment>
<dbReference type="STRING" id="30066.A0A182UP27"/>
<dbReference type="PANTHER" id="PTHR42881">
    <property type="entry name" value="PROLYL ENDOPEPTIDASE"/>
    <property type="match status" value="1"/>
</dbReference>